<comment type="caution">
    <text evidence="3">The sequence shown here is derived from an EMBL/GenBank/DDBJ whole genome shotgun (WGS) entry which is preliminary data.</text>
</comment>
<evidence type="ECO:0000313" key="3">
    <source>
        <dbReference type="EMBL" id="RDW93627.1"/>
    </source>
</evidence>
<dbReference type="GeneID" id="38111319"/>
<dbReference type="InterPro" id="IPR031348">
    <property type="entry name" value="PigL_N"/>
</dbReference>
<accession>A0A3D8T4Y6</accession>
<protein>
    <recommendedName>
        <fullName evidence="2">Azaphilone pigments biosynthesis cluster protein L N-terminal domain-containing protein</fullName>
    </recommendedName>
</protein>
<dbReference type="Proteomes" id="UP000256690">
    <property type="component" value="Unassembled WGS sequence"/>
</dbReference>
<dbReference type="OrthoDB" id="1577640at2759"/>
<keyword evidence="1" id="KW-1133">Transmembrane helix</keyword>
<dbReference type="AlphaFoldDB" id="A0A3D8T4Y6"/>
<evidence type="ECO:0000313" key="4">
    <source>
        <dbReference type="Proteomes" id="UP000256690"/>
    </source>
</evidence>
<evidence type="ECO:0000256" key="1">
    <source>
        <dbReference type="SAM" id="Phobius"/>
    </source>
</evidence>
<feature type="transmembrane region" description="Helical" evidence="1">
    <location>
        <begin position="6"/>
        <end position="26"/>
    </location>
</feature>
<name>A0A3D8T4Y6_9EURO</name>
<evidence type="ECO:0000259" key="2">
    <source>
        <dbReference type="Pfam" id="PF17111"/>
    </source>
</evidence>
<keyword evidence="1" id="KW-0472">Membrane</keyword>
<dbReference type="EMBL" id="PVWQ01000001">
    <property type="protein sequence ID" value="RDW93627.1"/>
    <property type="molecule type" value="Genomic_DNA"/>
</dbReference>
<sequence length="151" mass="16819">MGDPFSVSAGVVGVVSLGLTLCQGFLRYYGPWKDYDEEIEGFTTKVDGLQKTLKLLEGFLMPESQVVAVDQFRQLVAENLASCQQVCDRLDGMLTKCKSSNTSSVPFVRKHDWLRIKRAVYPFKKETLATLSQLVSGLQDNLGLALQLLNR</sequence>
<dbReference type="RefSeq" id="XP_026608810.1">
    <property type="nucleotide sequence ID" value="XM_026742965.1"/>
</dbReference>
<proteinExistence type="predicted"/>
<gene>
    <name evidence="3" type="ORF">DSM5745_00949</name>
</gene>
<dbReference type="Pfam" id="PF17111">
    <property type="entry name" value="PigL_N"/>
    <property type="match status" value="1"/>
</dbReference>
<keyword evidence="1" id="KW-0812">Transmembrane</keyword>
<reference evidence="3 4" key="1">
    <citation type="journal article" date="2018" name="IMA Fungus">
        <title>IMA Genome-F 9: Draft genome sequence of Annulohypoxylon stygium, Aspergillus mulundensis, Berkeleyomyces basicola (syn. Thielaviopsis basicola), Ceratocystis smalleyi, two Cercospora beticola strains, Coleophoma cylindrospora, Fusarium fracticaudum, Phialophora cf. hyalina, and Morchella septimelata.</title>
        <authorList>
            <person name="Wingfield B.D."/>
            <person name="Bills G.F."/>
            <person name="Dong Y."/>
            <person name="Huang W."/>
            <person name="Nel W.J."/>
            <person name="Swalarsk-Parry B.S."/>
            <person name="Vaghefi N."/>
            <person name="Wilken P.M."/>
            <person name="An Z."/>
            <person name="de Beer Z.W."/>
            <person name="De Vos L."/>
            <person name="Chen L."/>
            <person name="Duong T.A."/>
            <person name="Gao Y."/>
            <person name="Hammerbacher A."/>
            <person name="Kikkert J.R."/>
            <person name="Li Y."/>
            <person name="Li H."/>
            <person name="Li K."/>
            <person name="Li Q."/>
            <person name="Liu X."/>
            <person name="Ma X."/>
            <person name="Naidoo K."/>
            <person name="Pethybridge S.J."/>
            <person name="Sun J."/>
            <person name="Steenkamp E.T."/>
            <person name="van der Nest M.A."/>
            <person name="van Wyk S."/>
            <person name="Wingfield M.J."/>
            <person name="Xiong C."/>
            <person name="Yue Q."/>
            <person name="Zhang X."/>
        </authorList>
    </citation>
    <scope>NUCLEOTIDE SEQUENCE [LARGE SCALE GENOMIC DNA]</scope>
    <source>
        <strain evidence="3 4">DSM 5745</strain>
    </source>
</reference>
<feature type="domain" description="Azaphilone pigments biosynthesis cluster protein L N-terminal" evidence="2">
    <location>
        <begin position="3"/>
        <end position="117"/>
    </location>
</feature>
<keyword evidence="4" id="KW-1185">Reference proteome</keyword>
<organism evidence="3 4">
    <name type="scientific">Aspergillus mulundensis</name>
    <dbReference type="NCBI Taxonomy" id="1810919"/>
    <lineage>
        <taxon>Eukaryota</taxon>
        <taxon>Fungi</taxon>
        <taxon>Dikarya</taxon>
        <taxon>Ascomycota</taxon>
        <taxon>Pezizomycotina</taxon>
        <taxon>Eurotiomycetes</taxon>
        <taxon>Eurotiomycetidae</taxon>
        <taxon>Eurotiales</taxon>
        <taxon>Aspergillaceae</taxon>
        <taxon>Aspergillus</taxon>
        <taxon>Aspergillus subgen. Nidulantes</taxon>
    </lineage>
</organism>